<dbReference type="EMBL" id="KI894020">
    <property type="protein sequence ID" value="OCF26429.1"/>
    <property type="molecule type" value="Genomic_DNA"/>
</dbReference>
<dbReference type="GO" id="GO:0008270">
    <property type="term" value="F:zinc ion binding"/>
    <property type="evidence" value="ECO:0007669"/>
    <property type="project" value="UniProtKB-KW"/>
</dbReference>
<dbReference type="Pfam" id="PF02200">
    <property type="entry name" value="STE"/>
    <property type="match status" value="1"/>
</dbReference>
<dbReference type="PANTHER" id="PTHR47427:SF1">
    <property type="entry name" value="PROTEIN STE12"/>
    <property type="match status" value="1"/>
</dbReference>
<comment type="subcellular location">
    <subcellularLocation>
        <location evidence="1">Nucleus</location>
    </subcellularLocation>
</comment>
<reference evidence="12" key="2">
    <citation type="submission" date="2014-01" db="EMBL/GenBank/DDBJ databases">
        <title>Evolution of pathogenesis and genome organization in the Tremellales.</title>
        <authorList>
            <person name="Cuomo C."/>
            <person name="Litvintseva A."/>
            <person name="Heitman J."/>
            <person name="Chen Y."/>
            <person name="Sun S."/>
            <person name="Springer D."/>
            <person name="Dromer F."/>
            <person name="Young S."/>
            <person name="Zeng Q."/>
            <person name="Chapman S."/>
            <person name="Gujja S."/>
            <person name="Saif S."/>
            <person name="Birren B."/>
        </authorList>
    </citation>
    <scope>NUCLEOTIDE SEQUENCE</scope>
    <source>
        <strain evidence="12">CBS 10118</strain>
    </source>
</reference>
<dbReference type="PROSITE" id="PS50157">
    <property type="entry name" value="ZINC_FINGER_C2H2_2"/>
    <property type="match status" value="2"/>
</dbReference>
<reference evidence="12" key="1">
    <citation type="submission" date="2013-07" db="EMBL/GenBank/DDBJ databases">
        <title>The Genome Sequence of Cryptococcus bestiolae CBS10118.</title>
        <authorList>
            <consortium name="The Broad Institute Genome Sequencing Platform"/>
            <person name="Cuomo C."/>
            <person name="Litvintseva A."/>
            <person name="Chen Y."/>
            <person name="Heitman J."/>
            <person name="Sun S."/>
            <person name="Springer D."/>
            <person name="Dromer F."/>
            <person name="Young S.K."/>
            <person name="Zeng Q."/>
            <person name="Gargeya S."/>
            <person name="Fitzgerald M."/>
            <person name="Abouelleil A."/>
            <person name="Alvarado L."/>
            <person name="Berlin A.M."/>
            <person name="Chapman S.B."/>
            <person name="Dewar J."/>
            <person name="Goldberg J."/>
            <person name="Griggs A."/>
            <person name="Gujja S."/>
            <person name="Hansen M."/>
            <person name="Howarth C."/>
            <person name="Imamovic A."/>
            <person name="Larimer J."/>
            <person name="McCowan C."/>
            <person name="Murphy C."/>
            <person name="Pearson M."/>
            <person name="Priest M."/>
            <person name="Roberts A."/>
            <person name="Saif S."/>
            <person name="Shea T."/>
            <person name="Sykes S."/>
            <person name="Wortman J."/>
            <person name="Nusbaum C."/>
            <person name="Birren B."/>
        </authorList>
    </citation>
    <scope>NUCLEOTIDE SEQUENCE [LARGE SCALE GENOMIC DNA]</scope>
    <source>
        <strain evidence="12">CBS 10118</strain>
    </source>
</reference>
<feature type="compositionally biased region" description="Polar residues" evidence="10">
    <location>
        <begin position="781"/>
        <end position="790"/>
    </location>
</feature>
<dbReference type="Gene3D" id="3.30.160.60">
    <property type="entry name" value="Classic Zinc Finger"/>
    <property type="match status" value="2"/>
</dbReference>
<keyword evidence="5" id="KW-0805">Transcription regulation</keyword>
<evidence type="ECO:0000256" key="8">
    <source>
        <dbReference type="ARBA" id="ARBA00024345"/>
    </source>
</evidence>
<evidence type="ECO:0000256" key="7">
    <source>
        <dbReference type="ARBA" id="ARBA00023242"/>
    </source>
</evidence>
<feature type="region of interest" description="Disordered" evidence="10">
    <location>
        <begin position="777"/>
        <end position="796"/>
    </location>
</feature>
<evidence type="ECO:0000256" key="4">
    <source>
        <dbReference type="ARBA" id="ARBA00022833"/>
    </source>
</evidence>
<evidence type="ECO:0000256" key="10">
    <source>
        <dbReference type="SAM" id="MobiDB-lite"/>
    </source>
</evidence>
<feature type="region of interest" description="Disordered" evidence="10">
    <location>
        <begin position="834"/>
        <end position="856"/>
    </location>
</feature>
<feature type="region of interest" description="Disordered" evidence="10">
    <location>
        <begin position="354"/>
        <end position="460"/>
    </location>
</feature>
<name>A0A1B9G5X1_9TREE</name>
<accession>A0A1B9G5X1</accession>
<protein>
    <recommendedName>
        <fullName evidence="11">C2H2-type domain-containing protein</fullName>
    </recommendedName>
</protein>
<feature type="compositionally biased region" description="Basic residues" evidence="10">
    <location>
        <begin position="367"/>
        <end position="380"/>
    </location>
</feature>
<organism evidence="12">
    <name type="scientific">Kwoniella bestiolae CBS 10118</name>
    <dbReference type="NCBI Taxonomy" id="1296100"/>
    <lineage>
        <taxon>Eukaryota</taxon>
        <taxon>Fungi</taxon>
        <taxon>Dikarya</taxon>
        <taxon>Basidiomycota</taxon>
        <taxon>Agaricomycotina</taxon>
        <taxon>Tremellomycetes</taxon>
        <taxon>Tremellales</taxon>
        <taxon>Cryptococcaceae</taxon>
        <taxon>Kwoniella</taxon>
    </lineage>
</organism>
<feature type="compositionally biased region" description="Polar residues" evidence="10">
    <location>
        <begin position="312"/>
        <end position="334"/>
    </location>
</feature>
<dbReference type="STRING" id="1296100.A0A1B9G5X1"/>
<dbReference type="GO" id="GO:1990526">
    <property type="term" value="C:Ste12p-Dig1p-Dig2p complex"/>
    <property type="evidence" value="ECO:0007669"/>
    <property type="project" value="TreeGrafter"/>
</dbReference>
<keyword evidence="7" id="KW-0539">Nucleus</keyword>
<proteinExistence type="inferred from homology"/>
<feature type="region of interest" description="Disordered" evidence="10">
    <location>
        <begin position="709"/>
        <end position="731"/>
    </location>
</feature>
<keyword evidence="3 9" id="KW-0863">Zinc-finger</keyword>
<feature type="compositionally biased region" description="Polar residues" evidence="10">
    <location>
        <begin position="710"/>
        <end position="723"/>
    </location>
</feature>
<dbReference type="VEuPathDB" id="FungiDB:I302_04114"/>
<feature type="region of interest" description="Disordered" evidence="10">
    <location>
        <begin position="1"/>
        <end position="62"/>
    </location>
</feature>
<dbReference type="Pfam" id="PF00096">
    <property type="entry name" value="zf-C2H2"/>
    <property type="match status" value="2"/>
</dbReference>
<keyword evidence="4" id="KW-0862">Zinc</keyword>
<dbReference type="SUPFAM" id="SSF57667">
    <property type="entry name" value="beta-beta-alpha zinc fingers"/>
    <property type="match status" value="1"/>
</dbReference>
<evidence type="ECO:0000256" key="1">
    <source>
        <dbReference type="ARBA" id="ARBA00004123"/>
    </source>
</evidence>
<feature type="compositionally biased region" description="Basic and acidic residues" evidence="10">
    <location>
        <begin position="837"/>
        <end position="856"/>
    </location>
</feature>
<dbReference type="InterPro" id="IPR036236">
    <property type="entry name" value="Znf_C2H2_sf"/>
</dbReference>
<comment type="similarity">
    <text evidence="8">Belongs to the STE12 transcription factor family.</text>
</comment>
<dbReference type="GO" id="GO:0003700">
    <property type="term" value="F:DNA-binding transcription factor activity"/>
    <property type="evidence" value="ECO:0007669"/>
    <property type="project" value="InterPro"/>
</dbReference>
<dbReference type="FunFam" id="3.30.160.60:FF:002343">
    <property type="entry name" value="Zinc finger protein 33A"/>
    <property type="match status" value="1"/>
</dbReference>
<feature type="region of interest" description="Disordered" evidence="10">
    <location>
        <begin position="291"/>
        <end position="335"/>
    </location>
</feature>
<dbReference type="SMART" id="SM00355">
    <property type="entry name" value="ZnF_C2H2"/>
    <property type="match status" value="2"/>
</dbReference>
<sequence>MENKIKPQPRVSTANLSAGLAPGTYSAAGGTPSWRSGPSPSPTPPIAGMTPTTPLPPPTNVVPRALTERESQLVKHLSRLQFFLATAPTRWMGGDDSSTSPFHSTSLASPHPNLNRFLLPNGEHVACVFWNGLYHITGTDIVRALVFRFEAFSRPVRNMKKFEEGVFSDLRNLKPGTDACLEEPKSPFLDLLFRNGCIRTQKKVSLEIQIRERFSVPHDRLFLDALERDLKREKMGLEPTTIVVGEPARSFRYDPKRSLFEQFAGKQPGLEESINPNPRVIDSAIDTVTISQDHTLERSPPIGEGGRFSPDTKIQNVTKENHNTPSSAQSTHHFNQGADRDLLESQSNANTVLFSRSLLKGSPAYKQGRRKSSREKKPRQHRADTATTNYDTGDDESGSDSERLHRSEYSFPLAGDEASMSSSNFIPPPPIFPNTRASPVNFNSPRPAQSGQLGHPSPSSNLLPLSNTIPPTRAHPGSWSSNFVHVIPNDRTAPSSSYPHLAASQGAIASAIPGSLGVTNAPAKGFSCPLLSCGRLFKRLEHLKRHVRTHTQERPYECTRCAKRFSRSDNLTQHIKTHEKADRGERMKTEASESTEDDIAILLEAEVDAMAARENRGFSASMNSTVNAEHLYGLNYGEVSTSHFSPARLPMLPPSFSGVNEYGENLQSHIQADRPQTVRPDWTSTMTNSVPTISGHVAESAFVNKRHRSMTPNLPLSGRTSITEPHVPHYSPSSYLSTSRFHPYAPSTVNQGLPPFTRAASLDPSALLSRTPIYDDGLPIDQSSQHPLHNTSKESNRFASFSTAENVNHANHPQSYGLADLISETNEMVPSTQTRFDGVHSNEQSKEKEQNDWTEY</sequence>
<dbReference type="PANTHER" id="PTHR47427">
    <property type="entry name" value="PROTEIN STE12"/>
    <property type="match status" value="1"/>
</dbReference>
<dbReference type="GO" id="GO:0005634">
    <property type="term" value="C:nucleus"/>
    <property type="evidence" value="ECO:0007669"/>
    <property type="project" value="UniProtKB-SubCell"/>
</dbReference>
<dbReference type="InterPro" id="IPR003120">
    <property type="entry name" value="Ste12"/>
</dbReference>
<evidence type="ECO:0000256" key="6">
    <source>
        <dbReference type="ARBA" id="ARBA00023163"/>
    </source>
</evidence>
<keyword evidence="2" id="KW-0479">Metal-binding</keyword>
<dbReference type="AlphaFoldDB" id="A0A1B9G5X1"/>
<feature type="compositionally biased region" description="Polar residues" evidence="10">
    <location>
        <begin position="435"/>
        <end position="452"/>
    </location>
</feature>
<gene>
    <name evidence="12" type="ORF">I302_04114</name>
</gene>
<evidence type="ECO:0000313" key="12">
    <source>
        <dbReference type="EMBL" id="OCF26429.1"/>
    </source>
</evidence>
<dbReference type="SMART" id="SM00424">
    <property type="entry name" value="STE"/>
    <property type="match status" value="1"/>
</dbReference>
<dbReference type="InterPro" id="IPR013087">
    <property type="entry name" value="Znf_C2H2_type"/>
</dbReference>
<dbReference type="InterPro" id="IPR052127">
    <property type="entry name" value="STE12_transcription_factor"/>
</dbReference>
<dbReference type="PROSITE" id="PS00028">
    <property type="entry name" value="ZINC_FINGER_C2H2_1"/>
    <property type="match status" value="2"/>
</dbReference>
<evidence type="ECO:0000256" key="2">
    <source>
        <dbReference type="ARBA" id="ARBA00022723"/>
    </source>
</evidence>
<dbReference type="OrthoDB" id="1095242at2759"/>
<feature type="domain" description="C2H2-type" evidence="11">
    <location>
        <begin position="556"/>
        <end position="583"/>
    </location>
</feature>
<evidence type="ECO:0000259" key="11">
    <source>
        <dbReference type="PROSITE" id="PS50157"/>
    </source>
</evidence>
<dbReference type="GO" id="GO:1990527">
    <property type="term" value="C:Tec1p-Ste12p-Dig1p complex"/>
    <property type="evidence" value="ECO:0007669"/>
    <property type="project" value="TreeGrafter"/>
</dbReference>
<evidence type="ECO:0000256" key="3">
    <source>
        <dbReference type="ARBA" id="ARBA00022771"/>
    </source>
</evidence>
<feature type="domain" description="C2H2-type" evidence="11">
    <location>
        <begin position="526"/>
        <end position="555"/>
    </location>
</feature>
<evidence type="ECO:0000256" key="5">
    <source>
        <dbReference type="ARBA" id="ARBA00023015"/>
    </source>
</evidence>
<keyword evidence="6" id="KW-0804">Transcription</keyword>
<evidence type="ECO:0000256" key="9">
    <source>
        <dbReference type="PROSITE-ProRule" id="PRU00042"/>
    </source>
</evidence>